<dbReference type="GO" id="GO:0005783">
    <property type="term" value="C:endoplasmic reticulum"/>
    <property type="evidence" value="ECO:0007669"/>
    <property type="project" value="UniProtKB-SubCell"/>
</dbReference>
<dbReference type="GO" id="GO:0051787">
    <property type="term" value="F:misfolded protein binding"/>
    <property type="evidence" value="ECO:0007669"/>
    <property type="project" value="TreeGrafter"/>
</dbReference>
<sequence>MLRLLICLVFALLAIGRRTECDLNKTRNLLNEQRIDKRALPTYQGLLSAIEQCEGDEWVRLKSEVYYKIGVVQLLLGQELRAMHSFEHVSPTEESPFQKLSDARLRDLYKKFGKWNNIDDEDEDKIEYFSLLERLKLDKAVDLNQVYMELAAISPLNQQLIVDYTDILLDDLSDSFDLNTAQAVAGNYQMLLDKHSTNITLSDRLNLHCHLATIQWFILNSQPVSNLKQCLAIDMDYKPCRDMMQIWNKWNKSIKISSYSLSTLEDYCALKPSDYKDIIEFIFKSKKPLLGKNSALFSKNNYLFIQKFSDDQLADLVNNPPLSSRQINSINNQEARTEFQTALDIQICLAFDMKSQLKTSAKYCDRVLKQVLTSDEYKHLKRYMSKMDSTNGIYEILKAAFDTYPHLAFHLVGAISDRLVSFEHVNSQADTMEHWLLIEKFIKTHNVTKCGNKFVNKIITLLNKKLMQNKQQQYHHQQQQQQQQHHQQHHQQQQQRNNDYSKKDYYKELGVSKNANNKDIRRAYLQLTKKYHPDKQGQLSQEERLKVDEKMSAINEAYETLRDDSKRKEYDMVRSEGASNQRFRGSQQAPPQFNFGRGRKGGFKIFDSPKFSFNFGNGGPNRSK</sequence>
<feature type="compositionally biased region" description="Polar residues" evidence="4">
    <location>
        <begin position="577"/>
        <end position="591"/>
    </location>
</feature>
<evidence type="ECO:0000313" key="7">
    <source>
        <dbReference type="EMBL" id="AET40696.1"/>
    </source>
</evidence>
<dbReference type="HOGENOM" id="CLU_030116_0_0_1"/>
<dbReference type="InParanoid" id="G8JUB6"/>
<dbReference type="FunCoup" id="G8JUB6">
    <property type="interactions" value="106"/>
</dbReference>
<feature type="compositionally biased region" description="Low complexity" evidence="4">
    <location>
        <begin position="470"/>
        <end position="495"/>
    </location>
</feature>
<dbReference type="OMA" id="DMDYKPC"/>
<dbReference type="CDD" id="cd06257">
    <property type="entry name" value="DnaJ"/>
    <property type="match status" value="1"/>
</dbReference>
<dbReference type="PANTHER" id="PTHR44140:SF2">
    <property type="entry name" value="LD25575P"/>
    <property type="match status" value="1"/>
</dbReference>
<feature type="region of interest" description="Disordered" evidence="4">
    <location>
        <begin position="470"/>
        <end position="498"/>
    </location>
</feature>
<dbReference type="eggNOG" id="KOG0715">
    <property type="taxonomic scope" value="Eukaryota"/>
</dbReference>
<dbReference type="PROSITE" id="PS50076">
    <property type="entry name" value="DNAJ_2"/>
    <property type="match status" value="1"/>
</dbReference>
<comment type="subcellular location">
    <subcellularLocation>
        <location evidence="1">Endoplasmic reticulum</location>
    </subcellularLocation>
</comment>
<feature type="region of interest" description="Disordered" evidence="4">
    <location>
        <begin position="576"/>
        <end position="599"/>
    </location>
</feature>
<dbReference type="RefSeq" id="XP_003647513.1">
    <property type="nucleotide sequence ID" value="XM_003647465.1"/>
</dbReference>
<dbReference type="GO" id="GO:0034975">
    <property type="term" value="P:protein folding in endoplasmic reticulum"/>
    <property type="evidence" value="ECO:0007669"/>
    <property type="project" value="TreeGrafter"/>
</dbReference>
<dbReference type="STRING" id="931890.G8JUB6"/>
<keyword evidence="3" id="KW-0256">Endoplasmic reticulum</keyword>
<dbReference type="InterPro" id="IPR036869">
    <property type="entry name" value="J_dom_sf"/>
</dbReference>
<dbReference type="Pfam" id="PF00226">
    <property type="entry name" value="DnaJ"/>
    <property type="match status" value="1"/>
</dbReference>
<dbReference type="GeneID" id="11469109"/>
<dbReference type="GO" id="GO:0051087">
    <property type="term" value="F:protein-folding chaperone binding"/>
    <property type="evidence" value="ECO:0007669"/>
    <property type="project" value="TreeGrafter"/>
</dbReference>
<dbReference type="InterPro" id="IPR051727">
    <property type="entry name" value="DnaJ_C3_Co-chaperones"/>
</dbReference>
<feature type="chain" id="PRO_5003510596" description="J domain-containing protein" evidence="5">
    <location>
        <begin position="22"/>
        <end position="624"/>
    </location>
</feature>
<gene>
    <name evidence="7" type="ordered locus">Ecym_6318</name>
</gene>
<feature type="signal peptide" evidence="5">
    <location>
        <begin position="1"/>
        <end position="21"/>
    </location>
</feature>
<keyword evidence="8" id="KW-1185">Reference proteome</keyword>
<dbReference type="SMART" id="SM00271">
    <property type="entry name" value="DnaJ"/>
    <property type="match status" value="1"/>
</dbReference>
<name>G8JUB6_ERECY</name>
<organism evidence="7 8">
    <name type="scientific">Eremothecium cymbalariae (strain CBS 270.75 / DBVPG 7215 / KCTC 17166 / NRRL Y-17582)</name>
    <name type="common">Yeast</name>
    <dbReference type="NCBI Taxonomy" id="931890"/>
    <lineage>
        <taxon>Eukaryota</taxon>
        <taxon>Fungi</taxon>
        <taxon>Dikarya</taxon>
        <taxon>Ascomycota</taxon>
        <taxon>Saccharomycotina</taxon>
        <taxon>Saccharomycetes</taxon>
        <taxon>Saccharomycetales</taxon>
        <taxon>Saccharomycetaceae</taxon>
        <taxon>Eremothecium</taxon>
    </lineage>
</organism>
<evidence type="ECO:0000313" key="8">
    <source>
        <dbReference type="Proteomes" id="UP000006790"/>
    </source>
</evidence>
<dbReference type="PRINTS" id="PR00625">
    <property type="entry name" value="JDOMAIN"/>
</dbReference>
<dbReference type="Proteomes" id="UP000006790">
    <property type="component" value="Chromosome 6"/>
</dbReference>
<accession>G8JUB6</accession>
<keyword evidence="2 5" id="KW-0732">Signal</keyword>
<evidence type="ECO:0000256" key="5">
    <source>
        <dbReference type="SAM" id="SignalP"/>
    </source>
</evidence>
<dbReference type="EMBL" id="CP002502">
    <property type="protein sequence ID" value="AET40696.1"/>
    <property type="molecule type" value="Genomic_DNA"/>
</dbReference>
<evidence type="ECO:0000256" key="4">
    <source>
        <dbReference type="SAM" id="MobiDB-lite"/>
    </source>
</evidence>
<dbReference type="InterPro" id="IPR001623">
    <property type="entry name" value="DnaJ_domain"/>
</dbReference>
<dbReference type="PANTHER" id="PTHR44140">
    <property type="entry name" value="LD25575P"/>
    <property type="match status" value="1"/>
</dbReference>
<dbReference type="OrthoDB" id="1726119at2759"/>
<evidence type="ECO:0000256" key="1">
    <source>
        <dbReference type="ARBA" id="ARBA00004240"/>
    </source>
</evidence>
<protein>
    <recommendedName>
        <fullName evidence="6">J domain-containing protein</fullName>
    </recommendedName>
</protein>
<reference evidence="8" key="1">
    <citation type="journal article" date="2012" name="G3 (Bethesda)">
        <title>Pichia sorbitophila, an interspecies yeast hybrid reveals early steps of genome resolution following polyploidization.</title>
        <authorList>
            <person name="Leh Louis V."/>
            <person name="Despons L."/>
            <person name="Friedrich A."/>
            <person name="Martin T."/>
            <person name="Durrens P."/>
            <person name="Casaregola S."/>
            <person name="Neuveglise C."/>
            <person name="Fairhead C."/>
            <person name="Marck C."/>
            <person name="Cruz J.A."/>
            <person name="Straub M.L."/>
            <person name="Kugler V."/>
            <person name="Sacerdot C."/>
            <person name="Uzunov Z."/>
            <person name="Thierry A."/>
            <person name="Weiss S."/>
            <person name="Bleykasten C."/>
            <person name="De Montigny J."/>
            <person name="Jacques N."/>
            <person name="Jung P."/>
            <person name="Lemaire M."/>
            <person name="Mallet S."/>
            <person name="Morel G."/>
            <person name="Richard G.F."/>
            <person name="Sarkar A."/>
            <person name="Savel G."/>
            <person name="Schacherer J."/>
            <person name="Seret M.L."/>
            <person name="Talla E."/>
            <person name="Samson G."/>
            <person name="Jubin C."/>
            <person name="Poulain J."/>
            <person name="Vacherie B."/>
            <person name="Barbe V."/>
            <person name="Pelletier E."/>
            <person name="Sherman D.J."/>
            <person name="Westhof E."/>
            <person name="Weissenbach J."/>
            <person name="Baret P.V."/>
            <person name="Wincker P."/>
            <person name="Gaillardin C."/>
            <person name="Dujon B."/>
            <person name="Souciet J.L."/>
        </authorList>
    </citation>
    <scope>NUCLEOTIDE SEQUENCE [LARGE SCALE GENOMIC DNA]</scope>
    <source>
        <strain evidence="8">CBS 270.75 / DBVPG 7215 / KCTC 17166 / NRRL Y-17582</strain>
    </source>
</reference>
<evidence type="ECO:0000256" key="3">
    <source>
        <dbReference type="ARBA" id="ARBA00022824"/>
    </source>
</evidence>
<dbReference type="Gene3D" id="1.10.287.110">
    <property type="entry name" value="DnaJ domain"/>
    <property type="match status" value="1"/>
</dbReference>
<feature type="domain" description="J" evidence="6">
    <location>
        <begin position="504"/>
        <end position="574"/>
    </location>
</feature>
<dbReference type="KEGG" id="erc:Ecym_6318"/>
<dbReference type="AlphaFoldDB" id="G8JUB6"/>
<evidence type="ECO:0000256" key="2">
    <source>
        <dbReference type="ARBA" id="ARBA00022729"/>
    </source>
</evidence>
<proteinExistence type="predicted"/>
<dbReference type="SUPFAM" id="SSF46565">
    <property type="entry name" value="Chaperone J-domain"/>
    <property type="match status" value="1"/>
</dbReference>
<evidence type="ECO:0000259" key="6">
    <source>
        <dbReference type="PROSITE" id="PS50076"/>
    </source>
</evidence>